<feature type="compositionally biased region" description="Basic and acidic residues" evidence="8">
    <location>
        <begin position="187"/>
        <end position="211"/>
    </location>
</feature>
<dbReference type="EMBL" id="JAVRJZ010000020">
    <property type="protein sequence ID" value="KAK2706583.1"/>
    <property type="molecule type" value="Genomic_DNA"/>
</dbReference>
<keyword evidence="6" id="KW-0539">Nucleus</keyword>
<evidence type="ECO:0000256" key="4">
    <source>
        <dbReference type="ARBA" id="ARBA00022833"/>
    </source>
</evidence>
<dbReference type="GO" id="GO:0008270">
    <property type="term" value="F:zinc ion binding"/>
    <property type="evidence" value="ECO:0007669"/>
    <property type="project" value="UniProtKB-KW"/>
</dbReference>
<dbReference type="SMART" id="SM00443">
    <property type="entry name" value="G_patch"/>
    <property type="match status" value="1"/>
</dbReference>
<protein>
    <recommendedName>
        <fullName evidence="9">G-patch domain-containing protein</fullName>
    </recommendedName>
</protein>
<evidence type="ECO:0000256" key="3">
    <source>
        <dbReference type="ARBA" id="ARBA00022771"/>
    </source>
</evidence>
<name>A0AA88HFM4_ARTSF</name>
<reference evidence="10" key="1">
    <citation type="submission" date="2023-07" db="EMBL/GenBank/DDBJ databases">
        <title>Chromosome-level genome assembly of Artemia franciscana.</title>
        <authorList>
            <person name="Jo E."/>
        </authorList>
    </citation>
    <scope>NUCLEOTIDE SEQUENCE</scope>
    <source>
        <tissue evidence="10">Whole body</tissue>
    </source>
</reference>
<comment type="caution">
    <text evidence="10">The sequence shown here is derived from an EMBL/GenBank/DDBJ whole genome shotgun (WGS) entry which is preliminary data.</text>
</comment>
<dbReference type="PANTHER" id="PTHR46297">
    <property type="entry name" value="ZINC FINGER CCCH-TYPE WITH G PATCH DOMAIN-CONTAINING PROTEIN"/>
    <property type="match status" value="1"/>
</dbReference>
<dbReference type="Proteomes" id="UP001187531">
    <property type="component" value="Unassembled WGS sequence"/>
</dbReference>
<accession>A0AA88HFM4</accession>
<dbReference type="SUPFAM" id="SSF48371">
    <property type="entry name" value="ARM repeat"/>
    <property type="match status" value="1"/>
</dbReference>
<evidence type="ECO:0000256" key="7">
    <source>
        <dbReference type="SAM" id="Coils"/>
    </source>
</evidence>
<dbReference type="Pfam" id="PF02854">
    <property type="entry name" value="MIF4G"/>
    <property type="match status" value="1"/>
</dbReference>
<keyword evidence="7" id="KW-0175">Coiled coil</keyword>
<keyword evidence="5" id="KW-0238">DNA-binding</keyword>
<evidence type="ECO:0000256" key="8">
    <source>
        <dbReference type="SAM" id="MobiDB-lite"/>
    </source>
</evidence>
<dbReference type="GO" id="GO:0001227">
    <property type="term" value="F:DNA-binding transcription repressor activity, RNA polymerase II-specific"/>
    <property type="evidence" value="ECO:0007669"/>
    <property type="project" value="TreeGrafter"/>
</dbReference>
<evidence type="ECO:0000256" key="5">
    <source>
        <dbReference type="ARBA" id="ARBA00023125"/>
    </source>
</evidence>
<dbReference type="GO" id="GO:0003723">
    <property type="term" value="F:RNA binding"/>
    <property type="evidence" value="ECO:0007669"/>
    <property type="project" value="InterPro"/>
</dbReference>
<dbReference type="InterPro" id="IPR003890">
    <property type="entry name" value="MIF4G-like_typ-3"/>
</dbReference>
<evidence type="ECO:0000259" key="9">
    <source>
        <dbReference type="PROSITE" id="PS50174"/>
    </source>
</evidence>
<dbReference type="InterPro" id="IPR016024">
    <property type="entry name" value="ARM-type_fold"/>
</dbReference>
<dbReference type="AlphaFoldDB" id="A0AA88HFM4"/>
<evidence type="ECO:0000313" key="10">
    <source>
        <dbReference type="EMBL" id="KAK2706581.1"/>
    </source>
</evidence>
<organism evidence="10 11">
    <name type="scientific">Artemia franciscana</name>
    <name type="common">Brine shrimp</name>
    <name type="synonym">Artemia sanfranciscana</name>
    <dbReference type="NCBI Taxonomy" id="6661"/>
    <lineage>
        <taxon>Eukaryota</taxon>
        <taxon>Metazoa</taxon>
        <taxon>Ecdysozoa</taxon>
        <taxon>Arthropoda</taxon>
        <taxon>Crustacea</taxon>
        <taxon>Branchiopoda</taxon>
        <taxon>Anostraca</taxon>
        <taxon>Artemiidae</taxon>
        <taxon>Artemia</taxon>
    </lineage>
</organism>
<sequence>MKEDISQPNLTIVLDSLERKFGDVCGRLEAGFAKFACSDSPPQWFLQYIEANKLCPTFENQTPHSSYFFNHDKAAESDKQQSFKFEPSEQQAKETLLQRVLTELEVTKGELIKLQIQSSKHTEEISKLNKKYWDLQQVLEEKETISMKFSPERSPEKNEGAAELVAEVEDSLNEDLKPVQGHLSATTKDKDSFLSKTVARETSSREERDVDISPTEDQIVQREEEGNYTDRVDLLSASFATSAIGEWETHTKGFGSKMMAKLGYVMGSGLGKNGEGRTEPVECILLPRGKSLDHCMEIKQKALRKPNKKAKKNRLRQQNIIAEKQENKCVEVQAGDEDHFQVSLDVSNTRTSFGIQDNQMMEAPTRSLDSEKKEIRIDIDPIPGHMEEKLWNRKISQLEESVLNQKAFDLPLNMSMEAKSGIVATEPALSESNTRAIKFNQTNIKNVEIAIVRQLKRLICESPKVTTVSSFMQWLFLNNFKKIDAEEKLDVLVHVLYAKAVEEQTHTPKYAEVSKLMFEIEIPSVSGTGIVRFRKLLLDRCHQTFEKLKKLKEEIISKQKAQLEADTEEKKTEIQMELNKRKGKLKHIMIGNLSFFGELFKLKIVTVENVNFCISELLKSPTEEQLECLSKFISIIGKTYEEEYDA</sequence>
<dbReference type="GO" id="GO:0000978">
    <property type="term" value="F:RNA polymerase II cis-regulatory region sequence-specific DNA binding"/>
    <property type="evidence" value="ECO:0007669"/>
    <property type="project" value="TreeGrafter"/>
</dbReference>
<feature type="coiled-coil region" evidence="7">
    <location>
        <begin position="534"/>
        <end position="580"/>
    </location>
</feature>
<evidence type="ECO:0000256" key="2">
    <source>
        <dbReference type="ARBA" id="ARBA00022723"/>
    </source>
</evidence>
<evidence type="ECO:0000256" key="6">
    <source>
        <dbReference type="ARBA" id="ARBA00023242"/>
    </source>
</evidence>
<keyword evidence="4" id="KW-0862">Zinc</keyword>
<dbReference type="EMBL" id="JAVRJZ010000020">
    <property type="protein sequence ID" value="KAK2706581.1"/>
    <property type="molecule type" value="Genomic_DNA"/>
</dbReference>
<feature type="region of interest" description="Disordered" evidence="8">
    <location>
        <begin position="180"/>
        <end position="215"/>
    </location>
</feature>
<evidence type="ECO:0000256" key="1">
    <source>
        <dbReference type="ARBA" id="ARBA00004123"/>
    </source>
</evidence>
<gene>
    <name evidence="10" type="ORF">QYM36_016574</name>
</gene>
<keyword evidence="11" id="KW-1185">Reference proteome</keyword>
<dbReference type="Gene3D" id="1.25.40.180">
    <property type="match status" value="1"/>
</dbReference>
<keyword evidence="3" id="KW-0863">Zinc-finger</keyword>
<dbReference type="PROSITE" id="PS50174">
    <property type="entry name" value="G_PATCH"/>
    <property type="match status" value="1"/>
</dbReference>
<feature type="domain" description="G-patch" evidence="9">
    <location>
        <begin position="251"/>
        <end position="297"/>
    </location>
</feature>
<dbReference type="PANTHER" id="PTHR46297:SF1">
    <property type="entry name" value="ZINC FINGER CCCH-TYPE WITH G PATCH DOMAIN-CONTAINING PROTEIN"/>
    <property type="match status" value="1"/>
</dbReference>
<proteinExistence type="predicted"/>
<dbReference type="GO" id="GO:0005634">
    <property type="term" value="C:nucleus"/>
    <property type="evidence" value="ECO:0007669"/>
    <property type="project" value="UniProtKB-SubCell"/>
</dbReference>
<dbReference type="InterPro" id="IPR000467">
    <property type="entry name" value="G_patch_dom"/>
</dbReference>
<feature type="non-terminal residue" evidence="10">
    <location>
        <position position="1"/>
    </location>
</feature>
<comment type="subcellular location">
    <subcellularLocation>
        <location evidence="1">Nucleus</location>
    </subcellularLocation>
</comment>
<evidence type="ECO:0000313" key="11">
    <source>
        <dbReference type="Proteomes" id="UP001187531"/>
    </source>
</evidence>
<keyword evidence="2" id="KW-0479">Metal-binding</keyword>
<dbReference type="Pfam" id="PF01585">
    <property type="entry name" value="G-patch"/>
    <property type="match status" value="1"/>
</dbReference>